<dbReference type="OrthoDB" id="9784252at2"/>
<dbReference type="InterPro" id="IPR036388">
    <property type="entry name" value="WH-like_DNA-bd_sf"/>
</dbReference>
<feature type="domain" description="Response regulatory" evidence="5">
    <location>
        <begin position="3"/>
        <end position="117"/>
    </location>
</feature>
<dbReference type="Pfam" id="PF00072">
    <property type="entry name" value="Response_reg"/>
    <property type="match status" value="1"/>
</dbReference>
<dbReference type="InterPro" id="IPR011006">
    <property type="entry name" value="CheY-like_superfamily"/>
</dbReference>
<sequence length="225" mass="24155">MLNIAIVEDNTSLRESLVDLLSAVGRQVTGFEDAESFWAKTTLGPQDIVILDLNLPGVDGLGVAKRLRSSNPSVGIIMLSARGEPEDRRFGYESGADIYLAKPSSAAELTSSVEALARRLNLAKPVPQGLMLDTVTLTLAGPAGQAQLSASEAELLVEFQRAPDNRLDFQTISAIATRDVDLSKAAIEVRIVRLRKKLKDAGAEGQPLQAIRHRGYQLSVPLVIG</sequence>
<evidence type="ECO:0000256" key="3">
    <source>
        <dbReference type="ARBA" id="ARBA00023125"/>
    </source>
</evidence>
<dbReference type="InterPro" id="IPR039420">
    <property type="entry name" value="WalR-like"/>
</dbReference>
<dbReference type="Proteomes" id="UP000249364">
    <property type="component" value="Unassembled WGS sequence"/>
</dbReference>
<evidence type="ECO:0000256" key="2">
    <source>
        <dbReference type="ARBA" id="ARBA00023012"/>
    </source>
</evidence>
<dbReference type="SUPFAM" id="SSF46894">
    <property type="entry name" value="C-terminal effector domain of the bipartite response regulators"/>
    <property type="match status" value="1"/>
</dbReference>
<dbReference type="GO" id="GO:0005829">
    <property type="term" value="C:cytosol"/>
    <property type="evidence" value="ECO:0007669"/>
    <property type="project" value="TreeGrafter"/>
</dbReference>
<dbReference type="EMBL" id="QKZQ01000005">
    <property type="protein sequence ID" value="PZX45945.1"/>
    <property type="molecule type" value="Genomic_DNA"/>
</dbReference>
<reference evidence="6 7" key="1">
    <citation type="submission" date="2018-06" db="EMBL/GenBank/DDBJ databases">
        <title>Genomic Encyclopedia of Archaeal and Bacterial Type Strains, Phase II (KMG-II): from individual species to whole genera.</title>
        <authorList>
            <person name="Goeker M."/>
        </authorList>
    </citation>
    <scope>NUCLEOTIDE SEQUENCE [LARGE SCALE GENOMIC DNA]</scope>
    <source>
        <strain evidence="6 7">DSM 13087</strain>
    </source>
</reference>
<keyword evidence="1 4" id="KW-0597">Phosphoprotein</keyword>
<dbReference type="GO" id="GO:0000976">
    <property type="term" value="F:transcription cis-regulatory region binding"/>
    <property type="evidence" value="ECO:0007669"/>
    <property type="project" value="TreeGrafter"/>
</dbReference>
<dbReference type="InterPro" id="IPR001789">
    <property type="entry name" value="Sig_transdc_resp-reg_receiver"/>
</dbReference>
<organism evidence="6 7">
    <name type="scientific">Roseinatronobacter thiooxidans</name>
    <dbReference type="NCBI Taxonomy" id="121821"/>
    <lineage>
        <taxon>Bacteria</taxon>
        <taxon>Pseudomonadati</taxon>
        <taxon>Pseudomonadota</taxon>
        <taxon>Alphaproteobacteria</taxon>
        <taxon>Rhodobacterales</taxon>
        <taxon>Paracoccaceae</taxon>
        <taxon>Roseinatronobacter</taxon>
    </lineage>
</organism>
<dbReference type="PANTHER" id="PTHR48111:SF40">
    <property type="entry name" value="PHOSPHATE REGULON TRANSCRIPTIONAL REGULATORY PROTEIN PHOB"/>
    <property type="match status" value="1"/>
</dbReference>
<dbReference type="GO" id="GO:0000156">
    <property type="term" value="F:phosphorelay response regulator activity"/>
    <property type="evidence" value="ECO:0007669"/>
    <property type="project" value="TreeGrafter"/>
</dbReference>
<keyword evidence="7" id="KW-1185">Reference proteome</keyword>
<dbReference type="STRING" id="121821.GCA_001870675_00296"/>
<name>A0A2W7R5L4_9RHOB</name>
<dbReference type="GO" id="GO:0006355">
    <property type="term" value="P:regulation of DNA-templated transcription"/>
    <property type="evidence" value="ECO:0007669"/>
    <property type="project" value="InterPro"/>
</dbReference>
<feature type="modified residue" description="4-aspartylphosphate" evidence="4">
    <location>
        <position position="52"/>
    </location>
</feature>
<proteinExistence type="predicted"/>
<dbReference type="SMART" id="SM00862">
    <property type="entry name" value="Trans_reg_C"/>
    <property type="match status" value="1"/>
</dbReference>
<accession>A0A2W7R5L4</accession>
<evidence type="ECO:0000256" key="4">
    <source>
        <dbReference type="PROSITE-ProRule" id="PRU00169"/>
    </source>
</evidence>
<dbReference type="Pfam" id="PF00486">
    <property type="entry name" value="Trans_reg_C"/>
    <property type="match status" value="1"/>
</dbReference>
<dbReference type="InterPro" id="IPR016032">
    <property type="entry name" value="Sig_transdc_resp-reg_C-effctor"/>
</dbReference>
<dbReference type="CDD" id="cd17574">
    <property type="entry name" value="REC_OmpR"/>
    <property type="match status" value="1"/>
</dbReference>
<dbReference type="RefSeq" id="WP_071468156.1">
    <property type="nucleotide sequence ID" value="NZ_MEHT01000001.1"/>
</dbReference>
<dbReference type="InterPro" id="IPR001867">
    <property type="entry name" value="OmpR/PhoB-type_DNA-bd"/>
</dbReference>
<evidence type="ECO:0000256" key="1">
    <source>
        <dbReference type="ARBA" id="ARBA00022553"/>
    </source>
</evidence>
<dbReference type="GO" id="GO:0032993">
    <property type="term" value="C:protein-DNA complex"/>
    <property type="evidence" value="ECO:0007669"/>
    <property type="project" value="TreeGrafter"/>
</dbReference>
<dbReference type="Gene3D" id="3.40.50.2300">
    <property type="match status" value="1"/>
</dbReference>
<protein>
    <submittedName>
        <fullName evidence="6">DNA-binding response OmpR family regulator</fullName>
    </submittedName>
</protein>
<keyword evidence="3 6" id="KW-0238">DNA-binding</keyword>
<evidence type="ECO:0000259" key="5">
    <source>
        <dbReference type="PROSITE" id="PS50110"/>
    </source>
</evidence>
<keyword evidence="2" id="KW-0902">Two-component regulatory system</keyword>
<dbReference type="PANTHER" id="PTHR48111">
    <property type="entry name" value="REGULATOR OF RPOS"/>
    <property type="match status" value="1"/>
</dbReference>
<evidence type="ECO:0000313" key="6">
    <source>
        <dbReference type="EMBL" id="PZX45945.1"/>
    </source>
</evidence>
<dbReference type="AlphaFoldDB" id="A0A2W7R5L4"/>
<dbReference type="SMART" id="SM00448">
    <property type="entry name" value="REC"/>
    <property type="match status" value="1"/>
</dbReference>
<dbReference type="Gene3D" id="1.10.10.10">
    <property type="entry name" value="Winged helix-like DNA-binding domain superfamily/Winged helix DNA-binding domain"/>
    <property type="match status" value="1"/>
</dbReference>
<comment type="caution">
    <text evidence="6">The sequence shown here is derived from an EMBL/GenBank/DDBJ whole genome shotgun (WGS) entry which is preliminary data.</text>
</comment>
<dbReference type="SUPFAM" id="SSF52172">
    <property type="entry name" value="CheY-like"/>
    <property type="match status" value="1"/>
</dbReference>
<evidence type="ECO:0000313" key="7">
    <source>
        <dbReference type="Proteomes" id="UP000249364"/>
    </source>
</evidence>
<gene>
    <name evidence="6" type="ORF">LY56_01508</name>
</gene>
<dbReference type="PROSITE" id="PS50110">
    <property type="entry name" value="RESPONSE_REGULATORY"/>
    <property type="match status" value="1"/>
</dbReference>